<gene>
    <name evidence="1" type="ORF">GGX14DRAFT_573971</name>
</gene>
<dbReference type="EMBL" id="JARJCW010000076">
    <property type="protein sequence ID" value="KAJ7197825.1"/>
    <property type="molecule type" value="Genomic_DNA"/>
</dbReference>
<organism evidence="1 2">
    <name type="scientific">Mycena pura</name>
    <dbReference type="NCBI Taxonomy" id="153505"/>
    <lineage>
        <taxon>Eukaryota</taxon>
        <taxon>Fungi</taxon>
        <taxon>Dikarya</taxon>
        <taxon>Basidiomycota</taxon>
        <taxon>Agaricomycotina</taxon>
        <taxon>Agaricomycetes</taxon>
        <taxon>Agaricomycetidae</taxon>
        <taxon>Agaricales</taxon>
        <taxon>Marasmiineae</taxon>
        <taxon>Mycenaceae</taxon>
        <taxon>Mycena</taxon>
    </lineage>
</organism>
<reference evidence="1" key="1">
    <citation type="submission" date="2023-03" db="EMBL/GenBank/DDBJ databases">
        <title>Massive genome expansion in bonnet fungi (Mycena s.s.) driven by repeated elements and novel gene families across ecological guilds.</title>
        <authorList>
            <consortium name="Lawrence Berkeley National Laboratory"/>
            <person name="Harder C.B."/>
            <person name="Miyauchi S."/>
            <person name="Viragh M."/>
            <person name="Kuo A."/>
            <person name="Thoen E."/>
            <person name="Andreopoulos B."/>
            <person name="Lu D."/>
            <person name="Skrede I."/>
            <person name="Drula E."/>
            <person name="Henrissat B."/>
            <person name="Morin E."/>
            <person name="Kohler A."/>
            <person name="Barry K."/>
            <person name="LaButti K."/>
            <person name="Morin E."/>
            <person name="Salamov A."/>
            <person name="Lipzen A."/>
            <person name="Mereny Z."/>
            <person name="Hegedus B."/>
            <person name="Baldrian P."/>
            <person name="Stursova M."/>
            <person name="Weitz H."/>
            <person name="Taylor A."/>
            <person name="Grigoriev I.V."/>
            <person name="Nagy L.G."/>
            <person name="Martin F."/>
            <person name="Kauserud H."/>
        </authorList>
    </citation>
    <scope>NUCLEOTIDE SEQUENCE</scope>
    <source>
        <strain evidence="1">9144</strain>
    </source>
</reference>
<proteinExistence type="predicted"/>
<evidence type="ECO:0000313" key="1">
    <source>
        <dbReference type="EMBL" id="KAJ7197825.1"/>
    </source>
</evidence>
<dbReference type="Proteomes" id="UP001219525">
    <property type="component" value="Unassembled WGS sequence"/>
</dbReference>
<dbReference type="PROSITE" id="PS51257">
    <property type="entry name" value="PROKAR_LIPOPROTEIN"/>
    <property type="match status" value="1"/>
</dbReference>
<accession>A0AAD6Y7F9</accession>
<name>A0AAD6Y7F9_9AGAR</name>
<sequence length="108" mass="11253">MLRFFVFIPIDSRGSSAYPAVCACLFVPPAAVTRHPLPAARHPLPAALPAARRRCPPPAACHPPPVARRCLVNLPCGGYASDSVTCAIWLRASALPALPLPACSAACS</sequence>
<dbReference type="AlphaFoldDB" id="A0AAD6Y7F9"/>
<evidence type="ECO:0000313" key="2">
    <source>
        <dbReference type="Proteomes" id="UP001219525"/>
    </source>
</evidence>
<protein>
    <submittedName>
        <fullName evidence="1">Uncharacterized protein</fullName>
    </submittedName>
</protein>
<comment type="caution">
    <text evidence="1">The sequence shown here is derived from an EMBL/GenBank/DDBJ whole genome shotgun (WGS) entry which is preliminary data.</text>
</comment>
<keyword evidence="2" id="KW-1185">Reference proteome</keyword>